<dbReference type="InterPro" id="IPR016181">
    <property type="entry name" value="Acyl_CoA_acyltransferase"/>
</dbReference>
<dbReference type="InterPro" id="IPR050832">
    <property type="entry name" value="Bact_Acetyltransf"/>
</dbReference>
<dbReference type="PANTHER" id="PTHR43877:SF2">
    <property type="entry name" value="AMINOALKYLPHOSPHONATE N-ACETYLTRANSFERASE-RELATED"/>
    <property type="match status" value="1"/>
</dbReference>
<evidence type="ECO:0000256" key="1">
    <source>
        <dbReference type="ARBA" id="ARBA00022679"/>
    </source>
</evidence>
<feature type="domain" description="N-acetyltransferase" evidence="3">
    <location>
        <begin position="18"/>
        <end position="162"/>
    </location>
</feature>
<dbReference type="Gene3D" id="3.40.630.30">
    <property type="match status" value="1"/>
</dbReference>
<dbReference type="AlphaFoldDB" id="A0A0G0DVX4"/>
<keyword evidence="1" id="KW-0808">Transferase</keyword>
<dbReference type="SUPFAM" id="SSF55729">
    <property type="entry name" value="Acyl-CoA N-acyltransferases (Nat)"/>
    <property type="match status" value="1"/>
</dbReference>
<sequence>MISYQKAKVEEAPDIKKLLYKTWTSAYSDIYSQEAIDAVTSEWHSISLLTKQILNPNVSFIVAKSDEKIIGMCNAEFKPKNKLLYIQRLHVDPKFQNRGIGSTLIKKVMGKFPSLIKLKLEVEKQNLKAFYFYQKHGFKKVGTKNFLVKGVRMPSLIMEKLI</sequence>
<dbReference type="Proteomes" id="UP000034127">
    <property type="component" value="Unassembled WGS sequence"/>
</dbReference>
<evidence type="ECO:0000259" key="3">
    <source>
        <dbReference type="PROSITE" id="PS51186"/>
    </source>
</evidence>
<dbReference type="PANTHER" id="PTHR43877">
    <property type="entry name" value="AMINOALKYLPHOSPHONATE N-ACETYLTRANSFERASE-RELATED-RELATED"/>
    <property type="match status" value="1"/>
</dbReference>
<dbReference type="Pfam" id="PF00583">
    <property type="entry name" value="Acetyltransf_1"/>
    <property type="match status" value="1"/>
</dbReference>
<accession>A0A0G0DVX4</accession>
<protein>
    <recommendedName>
        <fullName evidence="3">N-acetyltransferase domain-containing protein</fullName>
    </recommendedName>
</protein>
<keyword evidence="2" id="KW-0012">Acyltransferase</keyword>
<dbReference type="GO" id="GO:0016747">
    <property type="term" value="F:acyltransferase activity, transferring groups other than amino-acyl groups"/>
    <property type="evidence" value="ECO:0007669"/>
    <property type="project" value="InterPro"/>
</dbReference>
<organism evidence="4 5">
    <name type="scientific">Candidatus Roizmanbacteria bacterium GW2011_GWC2_35_12</name>
    <dbReference type="NCBI Taxonomy" id="1618485"/>
    <lineage>
        <taxon>Bacteria</taxon>
        <taxon>Candidatus Roizmaniibacteriota</taxon>
    </lineage>
</organism>
<evidence type="ECO:0000313" key="5">
    <source>
        <dbReference type="Proteomes" id="UP000034127"/>
    </source>
</evidence>
<dbReference type="PROSITE" id="PS51186">
    <property type="entry name" value="GNAT"/>
    <property type="match status" value="1"/>
</dbReference>
<dbReference type="EMBL" id="LBPX01000020">
    <property type="protein sequence ID" value="KKP67150.1"/>
    <property type="molecule type" value="Genomic_DNA"/>
</dbReference>
<evidence type="ECO:0000256" key="2">
    <source>
        <dbReference type="ARBA" id="ARBA00023315"/>
    </source>
</evidence>
<name>A0A0G0DVX4_9BACT</name>
<gene>
    <name evidence="4" type="ORF">UR63_C0020G0022</name>
</gene>
<dbReference type="InterPro" id="IPR000182">
    <property type="entry name" value="GNAT_dom"/>
</dbReference>
<proteinExistence type="predicted"/>
<dbReference type="CDD" id="cd04301">
    <property type="entry name" value="NAT_SF"/>
    <property type="match status" value="1"/>
</dbReference>
<comment type="caution">
    <text evidence="4">The sequence shown here is derived from an EMBL/GenBank/DDBJ whole genome shotgun (WGS) entry which is preliminary data.</text>
</comment>
<evidence type="ECO:0000313" key="4">
    <source>
        <dbReference type="EMBL" id="KKP67150.1"/>
    </source>
</evidence>
<reference evidence="4 5" key="1">
    <citation type="journal article" date="2015" name="Nature">
        <title>rRNA introns, odd ribosomes, and small enigmatic genomes across a large radiation of phyla.</title>
        <authorList>
            <person name="Brown C.T."/>
            <person name="Hug L.A."/>
            <person name="Thomas B.C."/>
            <person name="Sharon I."/>
            <person name="Castelle C.J."/>
            <person name="Singh A."/>
            <person name="Wilkins M.J."/>
            <person name="Williams K.H."/>
            <person name="Banfield J.F."/>
        </authorList>
    </citation>
    <scope>NUCLEOTIDE SEQUENCE [LARGE SCALE GENOMIC DNA]</scope>
</reference>